<evidence type="ECO:0000313" key="9">
    <source>
        <dbReference type="EMBL" id="KAE9326087.1"/>
    </source>
</evidence>
<dbReference type="Proteomes" id="UP000429523">
    <property type="component" value="Unassembled WGS sequence"/>
</dbReference>
<evidence type="ECO:0000313" key="4">
    <source>
        <dbReference type="EMBL" id="KAE9121189.1"/>
    </source>
</evidence>
<dbReference type="Proteomes" id="UP000440367">
    <property type="component" value="Unassembled WGS sequence"/>
</dbReference>
<dbReference type="EMBL" id="QXFW01001123">
    <property type="protein sequence ID" value="KAE8996138.1"/>
    <property type="molecule type" value="Genomic_DNA"/>
</dbReference>
<evidence type="ECO:0000313" key="1">
    <source>
        <dbReference type="EMBL" id="KAE8930313.1"/>
    </source>
</evidence>
<keyword evidence="11" id="KW-1185">Reference proteome</keyword>
<dbReference type="Proteomes" id="UP000441208">
    <property type="component" value="Unassembled WGS sequence"/>
</dbReference>
<dbReference type="Proteomes" id="UP000437068">
    <property type="component" value="Unassembled WGS sequence"/>
</dbReference>
<evidence type="ECO:0000313" key="13">
    <source>
        <dbReference type="Proteomes" id="UP000440367"/>
    </source>
</evidence>
<dbReference type="Proteomes" id="UP000433483">
    <property type="component" value="Unassembled WGS sequence"/>
</dbReference>
<evidence type="ECO:0000313" key="18">
    <source>
        <dbReference type="Proteomes" id="UP000486351"/>
    </source>
</evidence>
<evidence type="ECO:0000313" key="3">
    <source>
        <dbReference type="EMBL" id="KAE9091013.1"/>
    </source>
</evidence>
<evidence type="ECO:0000313" key="17">
    <source>
        <dbReference type="Proteomes" id="UP000476176"/>
    </source>
</evidence>
<dbReference type="Proteomes" id="UP000486351">
    <property type="component" value="Unassembled WGS sequence"/>
</dbReference>
<dbReference type="AlphaFoldDB" id="A0A6A4CP67"/>
<protein>
    <submittedName>
        <fullName evidence="8">Uncharacterized protein</fullName>
    </submittedName>
</protein>
<evidence type="ECO:0000313" key="11">
    <source>
        <dbReference type="Proteomes" id="UP000433483"/>
    </source>
</evidence>
<reference evidence="10 11" key="1">
    <citation type="submission" date="2018-08" db="EMBL/GenBank/DDBJ databases">
        <title>Genomic investigation of the strawberry pathogen Phytophthora fragariae indicates pathogenicity is determined by transcriptional variation in three key races.</title>
        <authorList>
            <person name="Adams T.M."/>
            <person name="Armitage A.D."/>
            <person name="Sobczyk M.K."/>
            <person name="Bates H.J."/>
            <person name="Dunwell J.M."/>
            <person name="Nellist C.F."/>
            <person name="Harrison R.J."/>
        </authorList>
    </citation>
    <scope>NUCLEOTIDE SEQUENCE [LARGE SCALE GENOMIC DNA]</scope>
    <source>
        <strain evidence="8 12">A4</strain>
        <strain evidence="6 13">BC-1</strain>
        <strain evidence="7 17">BC-23</strain>
        <strain evidence="5 11">NOV-27</strain>
        <strain evidence="4 14">NOV-5</strain>
        <strain evidence="3 15">NOV-71</strain>
        <strain evidence="9 18">NOV-77</strain>
        <strain evidence="1 10">NOV-9</strain>
        <strain evidence="2 16">SCRP245</strain>
    </source>
</reference>
<dbReference type="EMBL" id="QXGC01001215">
    <property type="protein sequence ID" value="KAE9208308.1"/>
    <property type="molecule type" value="Genomic_DNA"/>
</dbReference>
<evidence type="ECO:0000313" key="6">
    <source>
        <dbReference type="EMBL" id="KAE9206708.1"/>
    </source>
</evidence>
<evidence type="ECO:0000313" key="7">
    <source>
        <dbReference type="EMBL" id="KAE9208308.1"/>
    </source>
</evidence>
<evidence type="ECO:0000313" key="10">
    <source>
        <dbReference type="Proteomes" id="UP000429523"/>
    </source>
</evidence>
<sequence length="71" mass="7827">MGMSAMAGIAHSSSAALRLHQSCCLSGWVCASAPWRHSTLQFCRPSKYSDKVSVTFDYHVPVTRYVVNHPT</sequence>
<dbReference type="Proteomes" id="UP000476176">
    <property type="component" value="Unassembled WGS sequence"/>
</dbReference>
<dbReference type="EMBL" id="QXGB01001374">
    <property type="protein sequence ID" value="KAE9191877.1"/>
    <property type="molecule type" value="Genomic_DNA"/>
</dbReference>
<dbReference type="EMBL" id="QXGD01001410">
    <property type="protein sequence ID" value="KAE9206708.1"/>
    <property type="molecule type" value="Genomic_DNA"/>
</dbReference>
<evidence type="ECO:0000313" key="2">
    <source>
        <dbReference type="EMBL" id="KAE8996138.1"/>
    </source>
</evidence>
<comment type="caution">
    <text evidence="8">The sequence shown here is derived from an EMBL/GenBank/DDBJ whole genome shotgun (WGS) entry which is preliminary data.</text>
</comment>
<evidence type="ECO:0000313" key="15">
    <source>
        <dbReference type="Proteomes" id="UP000441208"/>
    </source>
</evidence>
<accession>A0A6A4CP67</accession>
<dbReference type="EMBL" id="QXGA01001359">
    <property type="protein sequence ID" value="KAE9121189.1"/>
    <property type="molecule type" value="Genomic_DNA"/>
</dbReference>
<evidence type="ECO:0000313" key="16">
    <source>
        <dbReference type="Proteomes" id="UP000460718"/>
    </source>
</evidence>
<gene>
    <name evidence="8" type="ORF">PF001_g17854</name>
    <name evidence="6" type="ORF">PF002_g19918</name>
    <name evidence="7" type="ORF">PF004_g16796</name>
    <name evidence="5" type="ORF">PF005_g18673</name>
    <name evidence="4" type="ORF">PF006_g17960</name>
    <name evidence="3" type="ORF">PF007_g19032</name>
    <name evidence="9" type="ORF">PF008_g16730</name>
    <name evidence="1" type="ORF">PF009_g19590</name>
    <name evidence="2" type="ORF">PF011_g16032</name>
</gene>
<dbReference type="EMBL" id="QXFY01001165">
    <property type="protein sequence ID" value="KAE9326087.1"/>
    <property type="molecule type" value="Genomic_DNA"/>
</dbReference>
<dbReference type="EMBL" id="QXGF01001396">
    <property type="protein sequence ID" value="KAE8930313.1"/>
    <property type="molecule type" value="Genomic_DNA"/>
</dbReference>
<dbReference type="EMBL" id="QXGE01001323">
    <property type="protein sequence ID" value="KAE9294281.1"/>
    <property type="molecule type" value="Genomic_DNA"/>
</dbReference>
<evidence type="ECO:0000313" key="8">
    <source>
        <dbReference type="EMBL" id="KAE9294281.1"/>
    </source>
</evidence>
<proteinExistence type="predicted"/>
<evidence type="ECO:0000313" key="12">
    <source>
        <dbReference type="Proteomes" id="UP000437068"/>
    </source>
</evidence>
<dbReference type="Proteomes" id="UP000460718">
    <property type="component" value="Unassembled WGS sequence"/>
</dbReference>
<evidence type="ECO:0000313" key="14">
    <source>
        <dbReference type="Proteomes" id="UP000440732"/>
    </source>
</evidence>
<dbReference type="Proteomes" id="UP000440732">
    <property type="component" value="Unassembled WGS sequence"/>
</dbReference>
<name>A0A6A4CP67_9STRA</name>
<dbReference type="EMBL" id="QXFZ01001408">
    <property type="protein sequence ID" value="KAE9091013.1"/>
    <property type="molecule type" value="Genomic_DNA"/>
</dbReference>
<evidence type="ECO:0000313" key="5">
    <source>
        <dbReference type="EMBL" id="KAE9191877.1"/>
    </source>
</evidence>
<organism evidence="8 12">
    <name type="scientific">Phytophthora fragariae</name>
    <dbReference type="NCBI Taxonomy" id="53985"/>
    <lineage>
        <taxon>Eukaryota</taxon>
        <taxon>Sar</taxon>
        <taxon>Stramenopiles</taxon>
        <taxon>Oomycota</taxon>
        <taxon>Peronosporomycetes</taxon>
        <taxon>Peronosporales</taxon>
        <taxon>Peronosporaceae</taxon>
        <taxon>Phytophthora</taxon>
    </lineage>
</organism>